<feature type="transmembrane region" description="Helical" evidence="8">
    <location>
        <begin position="616"/>
        <end position="635"/>
    </location>
</feature>
<reference evidence="12 13" key="1">
    <citation type="submission" date="2015-04" db="EMBL/GenBank/DDBJ databases">
        <title>Complete genome sequence of Schizopora paradoxa KUC8140, a cosmopolitan wood degrader in East Asia.</title>
        <authorList>
            <consortium name="DOE Joint Genome Institute"/>
            <person name="Min B."/>
            <person name="Park H."/>
            <person name="Jang Y."/>
            <person name="Kim J.-J."/>
            <person name="Kim K.H."/>
            <person name="Pangilinan J."/>
            <person name="Lipzen A."/>
            <person name="Riley R."/>
            <person name="Grigoriev I.V."/>
            <person name="Spatafora J.W."/>
            <person name="Choi I.-G."/>
        </authorList>
    </citation>
    <scope>NUCLEOTIDE SEQUENCE [LARGE SCALE GENOMIC DNA]</scope>
    <source>
        <strain evidence="12 13">KUC8140</strain>
    </source>
</reference>
<evidence type="ECO:0000259" key="9">
    <source>
        <dbReference type="Pfam" id="PF02714"/>
    </source>
</evidence>
<dbReference type="STRING" id="27342.A0A0H2RUC1"/>
<feature type="compositionally biased region" description="Polar residues" evidence="7">
    <location>
        <begin position="914"/>
        <end position="925"/>
    </location>
</feature>
<evidence type="ECO:0000256" key="3">
    <source>
        <dbReference type="ARBA" id="ARBA00022448"/>
    </source>
</evidence>
<feature type="transmembrane region" description="Helical" evidence="8">
    <location>
        <begin position="479"/>
        <end position="499"/>
    </location>
</feature>
<comment type="subcellular location">
    <subcellularLocation>
        <location evidence="1">Membrane</location>
        <topology evidence="1">Multi-pass membrane protein</topology>
    </subcellularLocation>
</comment>
<protein>
    <submittedName>
        <fullName evidence="12">DUF221-domain-containing protein</fullName>
    </submittedName>
</protein>
<evidence type="ECO:0000259" key="11">
    <source>
        <dbReference type="Pfam" id="PF14703"/>
    </source>
</evidence>
<evidence type="ECO:0000256" key="1">
    <source>
        <dbReference type="ARBA" id="ARBA00004141"/>
    </source>
</evidence>
<evidence type="ECO:0000256" key="8">
    <source>
        <dbReference type="SAM" id="Phobius"/>
    </source>
</evidence>
<feature type="transmembrane region" description="Helical" evidence="8">
    <location>
        <begin position="120"/>
        <end position="140"/>
    </location>
</feature>
<dbReference type="AlphaFoldDB" id="A0A0H2RUC1"/>
<gene>
    <name evidence="12" type="ORF">SCHPADRAFT_927342</name>
</gene>
<evidence type="ECO:0000256" key="5">
    <source>
        <dbReference type="ARBA" id="ARBA00022989"/>
    </source>
</evidence>
<dbReference type="GO" id="GO:0005227">
    <property type="term" value="F:calcium-activated cation channel activity"/>
    <property type="evidence" value="ECO:0007669"/>
    <property type="project" value="InterPro"/>
</dbReference>
<dbReference type="EMBL" id="KQ085933">
    <property type="protein sequence ID" value="KLO15192.1"/>
    <property type="molecule type" value="Genomic_DNA"/>
</dbReference>
<evidence type="ECO:0000256" key="2">
    <source>
        <dbReference type="ARBA" id="ARBA00007779"/>
    </source>
</evidence>
<evidence type="ECO:0000313" key="12">
    <source>
        <dbReference type="EMBL" id="KLO15192.1"/>
    </source>
</evidence>
<evidence type="ECO:0000259" key="10">
    <source>
        <dbReference type="Pfam" id="PF13967"/>
    </source>
</evidence>
<dbReference type="OrthoDB" id="1689567at2759"/>
<comment type="similarity">
    <text evidence="2">Belongs to the CSC1 (TC 1.A.17) family.</text>
</comment>
<dbReference type="InterPro" id="IPR032880">
    <property type="entry name" value="CSC1/OSCA1-like_N"/>
</dbReference>
<feature type="transmembrane region" description="Helical" evidence="8">
    <location>
        <begin position="519"/>
        <end position="538"/>
    </location>
</feature>
<feature type="transmembrane region" description="Helical" evidence="8">
    <location>
        <begin position="42"/>
        <end position="59"/>
    </location>
</feature>
<proteinExistence type="inferred from homology"/>
<feature type="transmembrane region" description="Helical" evidence="8">
    <location>
        <begin position="680"/>
        <end position="698"/>
    </location>
</feature>
<feature type="transmembrane region" description="Helical" evidence="8">
    <location>
        <begin position="427"/>
        <end position="452"/>
    </location>
</feature>
<keyword evidence="5 8" id="KW-1133">Transmembrane helix</keyword>
<feature type="region of interest" description="Disordered" evidence="7">
    <location>
        <begin position="960"/>
        <end position="1040"/>
    </location>
</feature>
<keyword evidence="13" id="KW-1185">Reference proteome</keyword>
<keyword evidence="4 8" id="KW-0812">Transmembrane</keyword>
<dbReference type="InterPro" id="IPR027815">
    <property type="entry name" value="CSC1/OSCA1-like_cyt"/>
</dbReference>
<feature type="compositionally biased region" description="Polar residues" evidence="7">
    <location>
        <begin position="968"/>
        <end position="977"/>
    </location>
</feature>
<dbReference type="Pfam" id="PF13967">
    <property type="entry name" value="RSN1_TM"/>
    <property type="match status" value="1"/>
</dbReference>
<dbReference type="InterPro" id="IPR003864">
    <property type="entry name" value="CSC1/OSCA1-like_7TM"/>
</dbReference>
<feature type="transmembrane region" description="Helical" evidence="8">
    <location>
        <begin position="181"/>
        <end position="201"/>
    </location>
</feature>
<feature type="transmembrane region" description="Helical" evidence="8">
    <location>
        <begin position="568"/>
        <end position="595"/>
    </location>
</feature>
<sequence>MYILDSVRVVEAIEAFRQPGEGPPVGSPPTRQFDGPWFTTQLYLSSGIGLVSFLLFSYARRKWPLLFAPRTKLKGFSPHEAHARQAFFGWIIPTLRTSEIIILQIVGLDAAVLLNFYKMAFQLFSVMSIFAMLILMPINYNNNIGTGTGGDDDDGDWLNAPSGTPKEGRDWLDLLNDANSYLSLHLLFTYVFTFLALRFIYKNYTRFIRARQLYSLELVHSIAARTVLVTDLPNHLRGERALAVYFESMGLTVESVSICREVNTLKTLLDRRTDALLALEKMWVQYLGNPSTVETIDPSNAPPLVDLEGDQSTSADGNATRYVVPHRKRPTIRPGWFSSEVDALEHMEAQFKEADEAVRQKRKLGKFKASQSAFVTFEKMSSAQIASQVAHAPQPQQCVTRPAPEPRDIVWSNMTHSRGATRARETIVLIAVAMVFFFWVFPVTALASLLSYEEIKKVMPWLGRILDSNEQIRAIVQNMLPSIAIILLNALAPFAFEALTYYQGYKARSWIEYSLLRKYFLFLLVNVVFIFLLASTYWQLIRDLAESPAKVPEKLAEALQQGRARHFFLSYVILQGLGIMPLQLLNLGVIIPRIIYRLFITRTPRDFAELNAPPMINYGVVYPQSILIFVVTMLYSVIQPIILIFGALYFGCSYLVYKYKLLFVFYKPYESQGEAWPITFARLIWGILIFQVFMTGIFLLRQGFILASLMIPLLVGTLAWSLSTAKKFEPLSKNVNLSSVFEVQRGEETEDVVRMRAGHPVSWSQSNLNHRRYGQNDETLYVAPEDEHTDYSQPPMANWYSGVLNTGKRRYGHPALSGVLPQPWLPLKKGQTLMNRGAGASNGKAKADNEAVVLTLRKRFSSVRRKRTKSLGPGVEVSEDIFNGGDSSSFNPAGGLPAASTASSHEDLRKNPWLSDSSLARNNPQLQPPNRHLAHRLSFDDGTGVITLPDDADWLMEDVDSDSEEDYGSTSPAVSGTTEDESRVAGVGEEEEASANASSSSALMTSTPVSSPTKQRHGTYYHHPERRKQTIPGAFPRSFK</sequence>
<feature type="transmembrane region" description="Helical" evidence="8">
    <location>
        <begin position="641"/>
        <end position="659"/>
    </location>
</feature>
<evidence type="ECO:0000256" key="7">
    <source>
        <dbReference type="SAM" id="MobiDB-lite"/>
    </source>
</evidence>
<keyword evidence="6 8" id="KW-0472">Membrane</keyword>
<dbReference type="PANTHER" id="PTHR13018:SF5">
    <property type="entry name" value="RE44586P"/>
    <property type="match status" value="1"/>
</dbReference>
<name>A0A0H2RUC1_9AGAM</name>
<dbReference type="GO" id="GO:0005886">
    <property type="term" value="C:plasma membrane"/>
    <property type="evidence" value="ECO:0007669"/>
    <property type="project" value="TreeGrafter"/>
</dbReference>
<accession>A0A0H2RUC1</accession>
<dbReference type="InterPro" id="IPR045122">
    <property type="entry name" value="Csc1-like"/>
</dbReference>
<dbReference type="Pfam" id="PF02714">
    <property type="entry name" value="RSN1_7TM"/>
    <property type="match status" value="1"/>
</dbReference>
<dbReference type="Pfam" id="PF14703">
    <property type="entry name" value="PHM7_cyt"/>
    <property type="match status" value="1"/>
</dbReference>
<dbReference type="InParanoid" id="A0A0H2RUC1"/>
<evidence type="ECO:0000256" key="4">
    <source>
        <dbReference type="ARBA" id="ARBA00022692"/>
    </source>
</evidence>
<keyword evidence="3" id="KW-0813">Transport</keyword>
<dbReference type="Proteomes" id="UP000053477">
    <property type="component" value="Unassembled WGS sequence"/>
</dbReference>
<feature type="domain" description="CSC1/OSCA1-like cytosolic" evidence="11">
    <location>
        <begin position="224"/>
        <end position="413"/>
    </location>
</feature>
<feature type="compositionally biased region" description="Polar residues" evidence="7">
    <location>
        <begin position="1003"/>
        <end position="1013"/>
    </location>
</feature>
<dbReference type="PANTHER" id="PTHR13018">
    <property type="entry name" value="PROBABLE MEMBRANE PROTEIN DUF221-RELATED"/>
    <property type="match status" value="1"/>
</dbReference>
<feature type="domain" description="CSC1/OSCA1-like 7TM region" evidence="9">
    <location>
        <begin position="424"/>
        <end position="698"/>
    </location>
</feature>
<feature type="region of interest" description="Disordered" evidence="7">
    <location>
        <begin position="865"/>
        <end position="931"/>
    </location>
</feature>
<evidence type="ECO:0000313" key="13">
    <source>
        <dbReference type="Proteomes" id="UP000053477"/>
    </source>
</evidence>
<feature type="domain" description="CSC1/OSCA1-like N-terminal transmembrane" evidence="10">
    <location>
        <begin position="38"/>
        <end position="202"/>
    </location>
</feature>
<evidence type="ECO:0000256" key="6">
    <source>
        <dbReference type="ARBA" id="ARBA00023136"/>
    </source>
</evidence>
<feature type="compositionally biased region" description="Basic residues" evidence="7">
    <location>
        <begin position="1014"/>
        <end position="1026"/>
    </location>
</feature>
<dbReference type="FunCoup" id="A0A0H2RUC1">
    <property type="interactions" value="60"/>
</dbReference>
<organism evidence="12 13">
    <name type="scientific">Schizopora paradoxa</name>
    <dbReference type="NCBI Taxonomy" id="27342"/>
    <lineage>
        <taxon>Eukaryota</taxon>
        <taxon>Fungi</taxon>
        <taxon>Dikarya</taxon>
        <taxon>Basidiomycota</taxon>
        <taxon>Agaricomycotina</taxon>
        <taxon>Agaricomycetes</taxon>
        <taxon>Hymenochaetales</taxon>
        <taxon>Schizoporaceae</taxon>
        <taxon>Schizopora</taxon>
    </lineage>
</organism>